<proteinExistence type="predicted"/>
<dbReference type="RefSeq" id="WP_382363394.1">
    <property type="nucleotide sequence ID" value="NZ_JBHLWV010000020.1"/>
</dbReference>
<reference evidence="2 3" key="1">
    <citation type="submission" date="2024-09" db="EMBL/GenBank/DDBJ databases">
        <authorList>
            <person name="Sun Q."/>
            <person name="Mori K."/>
        </authorList>
    </citation>
    <scope>NUCLEOTIDE SEQUENCE [LARGE SCALE GENOMIC DNA]</scope>
    <source>
        <strain evidence="2 3">CCM 7957</strain>
    </source>
</reference>
<gene>
    <name evidence="2" type="ORF">ACFFJD_09300</name>
</gene>
<organism evidence="2 3">
    <name type="scientific">Gordonia phosphorivorans</name>
    <dbReference type="NCBI Taxonomy" id="1056982"/>
    <lineage>
        <taxon>Bacteria</taxon>
        <taxon>Bacillati</taxon>
        <taxon>Actinomycetota</taxon>
        <taxon>Actinomycetes</taxon>
        <taxon>Mycobacteriales</taxon>
        <taxon>Gordoniaceae</taxon>
        <taxon>Gordonia</taxon>
    </lineage>
</organism>
<keyword evidence="3" id="KW-1185">Reference proteome</keyword>
<accession>A0ABV6H8Z1</accession>
<feature type="signal peptide" evidence="1">
    <location>
        <begin position="1"/>
        <end position="23"/>
    </location>
</feature>
<comment type="caution">
    <text evidence="2">The sequence shown here is derived from an EMBL/GenBank/DDBJ whole genome shotgun (WGS) entry which is preliminary data.</text>
</comment>
<dbReference type="EMBL" id="JBHLWV010000020">
    <property type="protein sequence ID" value="MFC0315044.1"/>
    <property type="molecule type" value="Genomic_DNA"/>
</dbReference>
<dbReference type="Proteomes" id="UP001589783">
    <property type="component" value="Unassembled WGS sequence"/>
</dbReference>
<evidence type="ECO:0000256" key="1">
    <source>
        <dbReference type="SAM" id="SignalP"/>
    </source>
</evidence>
<keyword evidence="1" id="KW-0732">Signal</keyword>
<protein>
    <recommendedName>
        <fullName evidence="4">DUF732 domain-containing protein</fullName>
    </recommendedName>
</protein>
<sequence length="153" mass="16643">MRFLTRVGTGLTAAAMAVGLLSAAGGVASADKEKPPHPNARLIQMPAKAFPHIYQNVSPEKDDAPTYSGVILTPAQTRDLYGSGVLPMIEQAAPYNYNLAAKLLRDESKKALAQNPDGCVRFYWKPQGKDPRFPAFYVAAIATKYCYPPYLIP</sequence>
<name>A0ABV6H8Z1_9ACTN</name>
<evidence type="ECO:0000313" key="3">
    <source>
        <dbReference type="Proteomes" id="UP001589783"/>
    </source>
</evidence>
<evidence type="ECO:0008006" key="4">
    <source>
        <dbReference type="Google" id="ProtNLM"/>
    </source>
</evidence>
<feature type="chain" id="PRO_5045455169" description="DUF732 domain-containing protein" evidence="1">
    <location>
        <begin position="24"/>
        <end position="153"/>
    </location>
</feature>
<evidence type="ECO:0000313" key="2">
    <source>
        <dbReference type="EMBL" id="MFC0315044.1"/>
    </source>
</evidence>